<proteinExistence type="inferred from homology"/>
<feature type="compositionally biased region" description="Basic and acidic residues" evidence="4">
    <location>
        <begin position="303"/>
        <end position="333"/>
    </location>
</feature>
<sequence>MFSSLLPKPKHSSLEPSSRISLKKAGLHERSNQLIKLPENKSDRNVIHNPNNSETTISQLHLNPDGTLNYNLTIASYNNNSRKVQSSYEDTIPLKVKFPNLKHHFPRYTIETCPDDSLKECVEDTRATINKIMNEKMGINETTNNKKDDVTYIKYTSNNVVKDSEGSDDERGRERIIQIRNYQEDPMLPPKFKLRKNRHKNPSPPPPLLKSSNNEQTSKLTKEDQAKWQIPSAISNWKNNQGFTISLDKRMIAANGGSESTTNDVNLEKFGELSQALETADKQAREEIKIRSEMLKQLAIKEQHEKENKLKELADIARSKRLDNKRPSGDYEHNKKKTRY</sequence>
<dbReference type="AlphaFoldDB" id="A0A0V1PZA6"/>
<keyword evidence="3" id="KW-0747">Spliceosome</keyword>
<organism evidence="6 7">
    <name type="scientific">Debaryomyces fabryi</name>
    <dbReference type="NCBI Taxonomy" id="58627"/>
    <lineage>
        <taxon>Eukaryota</taxon>
        <taxon>Fungi</taxon>
        <taxon>Dikarya</taxon>
        <taxon>Ascomycota</taxon>
        <taxon>Saccharomycotina</taxon>
        <taxon>Pichiomycetes</taxon>
        <taxon>Debaryomycetaceae</taxon>
        <taxon>Debaryomyces</taxon>
    </lineage>
</organism>
<keyword evidence="3" id="KW-0539">Nucleus</keyword>
<reference evidence="6 7" key="1">
    <citation type="submission" date="2015-11" db="EMBL/GenBank/DDBJ databases">
        <title>The genome of Debaryomyces fabryi.</title>
        <authorList>
            <person name="Tafer H."/>
            <person name="Lopandic K."/>
        </authorList>
    </citation>
    <scope>NUCLEOTIDE SEQUENCE [LARGE SCALE GENOMIC DNA]</scope>
    <source>
        <strain evidence="6 7">CBS 789</strain>
    </source>
</reference>
<name>A0A0V1PZA6_9ASCO</name>
<evidence type="ECO:0000256" key="2">
    <source>
        <dbReference type="ARBA" id="ARBA00022160"/>
    </source>
</evidence>
<comment type="subunit">
    <text evidence="3">Associated with the spliceosome.</text>
</comment>
<dbReference type="RefSeq" id="XP_015467628.1">
    <property type="nucleotide sequence ID" value="XM_015611577.1"/>
</dbReference>
<feature type="region of interest" description="Disordered" evidence="4">
    <location>
        <begin position="180"/>
        <end position="226"/>
    </location>
</feature>
<dbReference type="GO" id="GO:0005681">
    <property type="term" value="C:spliceosomal complex"/>
    <property type="evidence" value="ECO:0007669"/>
    <property type="project" value="UniProtKB-UniRule"/>
</dbReference>
<accession>A0A0V1PZA6</accession>
<evidence type="ECO:0000256" key="4">
    <source>
        <dbReference type="SAM" id="MobiDB-lite"/>
    </source>
</evidence>
<dbReference type="Proteomes" id="UP000054251">
    <property type="component" value="Unassembled WGS sequence"/>
</dbReference>
<keyword evidence="3" id="KW-0507">mRNA processing</keyword>
<dbReference type="GO" id="GO:0000398">
    <property type="term" value="P:mRNA splicing, via spliceosome"/>
    <property type="evidence" value="ECO:0007669"/>
    <property type="project" value="InterPro"/>
</dbReference>
<keyword evidence="3" id="KW-0508">mRNA splicing</keyword>
<feature type="domain" description="SKI-interacting protein SKIP SNW" evidence="5">
    <location>
        <begin position="151"/>
        <end position="321"/>
    </location>
</feature>
<dbReference type="InterPro" id="IPR004015">
    <property type="entry name" value="SKI-int_prot_SKIP_SNW-dom"/>
</dbReference>
<evidence type="ECO:0000256" key="3">
    <source>
        <dbReference type="RuleBase" id="RU367140"/>
    </source>
</evidence>
<protein>
    <recommendedName>
        <fullName evidence="2 3">Pre-mRNA-processing protein 45</fullName>
    </recommendedName>
</protein>
<evidence type="ECO:0000313" key="6">
    <source>
        <dbReference type="EMBL" id="KSA01526.1"/>
    </source>
</evidence>
<comment type="subcellular location">
    <subcellularLocation>
        <location evidence="3">Nucleus</location>
    </subcellularLocation>
</comment>
<dbReference type="OrthoDB" id="666364at2759"/>
<dbReference type="Pfam" id="PF02731">
    <property type="entry name" value="SKIP_SNW"/>
    <property type="match status" value="1"/>
</dbReference>
<feature type="compositionally biased region" description="Basic residues" evidence="4">
    <location>
        <begin position="192"/>
        <end position="201"/>
    </location>
</feature>
<gene>
    <name evidence="6" type="ORF">AC631_02747</name>
</gene>
<evidence type="ECO:0000256" key="1">
    <source>
        <dbReference type="ARBA" id="ARBA00010197"/>
    </source>
</evidence>
<dbReference type="GeneID" id="26839756"/>
<feature type="region of interest" description="Disordered" evidence="4">
    <location>
        <begin position="303"/>
        <end position="340"/>
    </location>
</feature>
<comment type="similarity">
    <text evidence="1 3">Belongs to the SNW family.</text>
</comment>
<evidence type="ECO:0000259" key="5">
    <source>
        <dbReference type="Pfam" id="PF02731"/>
    </source>
</evidence>
<comment type="caution">
    <text evidence="6">The sequence shown here is derived from an EMBL/GenBank/DDBJ whole genome shotgun (WGS) entry which is preliminary data.</text>
</comment>
<dbReference type="EMBL" id="LMYN01000051">
    <property type="protein sequence ID" value="KSA01526.1"/>
    <property type="molecule type" value="Genomic_DNA"/>
</dbReference>
<dbReference type="PANTHER" id="PTHR12096">
    <property type="entry name" value="NUCLEAR PROTEIN SKIP-RELATED"/>
    <property type="match status" value="1"/>
</dbReference>
<keyword evidence="7" id="KW-1185">Reference proteome</keyword>
<dbReference type="InterPro" id="IPR017862">
    <property type="entry name" value="SKI-int_prot_SKIP"/>
</dbReference>
<comment type="function">
    <text evidence="3">Involved in pre-mRNA splicing.</text>
</comment>
<evidence type="ECO:0000313" key="7">
    <source>
        <dbReference type="Proteomes" id="UP000054251"/>
    </source>
</evidence>